<feature type="region of interest" description="Disordered" evidence="1">
    <location>
        <begin position="1"/>
        <end position="39"/>
    </location>
</feature>
<name>A0A9D4PTG7_RHISA</name>
<evidence type="ECO:0000256" key="1">
    <source>
        <dbReference type="SAM" id="MobiDB-lite"/>
    </source>
</evidence>
<reference evidence="2" key="1">
    <citation type="journal article" date="2020" name="Cell">
        <title>Large-Scale Comparative Analyses of Tick Genomes Elucidate Their Genetic Diversity and Vector Capacities.</title>
        <authorList>
            <consortium name="Tick Genome and Microbiome Consortium (TIGMIC)"/>
            <person name="Jia N."/>
            <person name="Wang J."/>
            <person name="Shi W."/>
            <person name="Du L."/>
            <person name="Sun Y."/>
            <person name="Zhan W."/>
            <person name="Jiang J.F."/>
            <person name="Wang Q."/>
            <person name="Zhang B."/>
            <person name="Ji P."/>
            <person name="Bell-Sakyi L."/>
            <person name="Cui X.M."/>
            <person name="Yuan T.T."/>
            <person name="Jiang B.G."/>
            <person name="Yang W.F."/>
            <person name="Lam T.T."/>
            <person name="Chang Q.C."/>
            <person name="Ding S.J."/>
            <person name="Wang X.J."/>
            <person name="Zhu J.G."/>
            <person name="Ruan X.D."/>
            <person name="Zhao L."/>
            <person name="Wei J.T."/>
            <person name="Ye R.Z."/>
            <person name="Que T.C."/>
            <person name="Du C.H."/>
            <person name="Zhou Y.H."/>
            <person name="Cheng J.X."/>
            <person name="Dai P.F."/>
            <person name="Guo W.B."/>
            <person name="Han X.H."/>
            <person name="Huang E.J."/>
            <person name="Li L.F."/>
            <person name="Wei W."/>
            <person name="Gao Y.C."/>
            <person name="Liu J.Z."/>
            <person name="Shao H.Z."/>
            <person name="Wang X."/>
            <person name="Wang C.C."/>
            <person name="Yang T.C."/>
            <person name="Huo Q.B."/>
            <person name="Li W."/>
            <person name="Chen H.Y."/>
            <person name="Chen S.E."/>
            <person name="Zhou L.G."/>
            <person name="Ni X.B."/>
            <person name="Tian J.H."/>
            <person name="Sheng Y."/>
            <person name="Liu T."/>
            <person name="Pan Y.S."/>
            <person name="Xia L.Y."/>
            <person name="Li J."/>
            <person name="Zhao F."/>
            <person name="Cao W.C."/>
        </authorList>
    </citation>
    <scope>NUCLEOTIDE SEQUENCE</scope>
    <source>
        <strain evidence="2">Rsan-2018</strain>
    </source>
</reference>
<evidence type="ECO:0000313" key="3">
    <source>
        <dbReference type="Proteomes" id="UP000821837"/>
    </source>
</evidence>
<organism evidence="2 3">
    <name type="scientific">Rhipicephalus sanguineus</name>
    <name type="common">Brown dog tick</name>
    <name type="synonym">Ixodes sanguineus</name>
    <dbReference type="NCBI Taxonomy" id="34632"/>
    <lineage>
        <taxon>Eukaryota</taxon>
        <taxon>Metazoa</taxon>
        <taxon>Ecdysozoa</taxon>
        <taxon>Arthropoda</taxon>
        <taxon>Chelicerata</taxon>
        <taxon>Arachnida</taxon>
        <taxon>Acari</taxon>
        <taxon>Parasitiformes</taxon>
        <taxon>Ixodida</taxon>
        <taxon>Ixodoidea</taxon>
        <taxon>Ixodidae</taxon>
        <taxon>Rhipicephalinae</taxon>
        <taxon>Rhipicephalus</taxon>
        <taxon>Rhipicephalus</taxon>
    </lineage>
</organism>
<gene>
    <name evidence="2" type="ORF">HPB52_000818</name>
</gene>
<proteinExistence type="predicted"/>
<feature type="compositionally biased region" description="Polar residues" evidence="1">
    <location>
        <begin position="70"/>
        <end position="89"/>
    </location>
</feature>
<feature type="compositionally biased region" description="Polar residues" evidence="1">
    <location>
        <begin position="97"/>
        <end position="113"/>
    </location>
</feature>
<dbReference type="Proteomes" id="UP000821837">
    <property type="component" value="Unassembled WGS sequence"/>
</dbReference>
<evidence type="ECO:0000313" key="2">
    <source>
        <dbReference type="EMBL" id="KAH7955396.1"/>
    </source>
</evidence>
<sequence>MGYVEEMLKNSLHETDNSGGLKVQQWKSGNAPTPVPFEDEVENIRQLDDSLEPAERRDCYGVISKKARHNPSSTAPSPLSQSGTDTTAEPSGASEYPQASTPAAQQGFLSSLV</sequence>
<dbReference type="AlphaFoldDB" id="A0A9D4PTG7"/>
<accession>A0A9D4PTG7</accession>
<protein>
    <submittedName>
        <fullName evidence="2">Uncharacterized protein</fullName>
    </submittedName>
</protein>
<feature type="region of interest" description="Disordered" evidence="1">
    <location>
        <begin position="62"/>
        <end position="113"/>
    </location>
</feature>
<feature type="compositionally biased region" description="Basic and acidic residues" evidence="1">
    <location>
        <begin position="1"/>
        <end position="16"/>
    </location>
</feature>
<comment type="caution">
    <text evidence="2">The sequence shown here is derived from an EMBL/GenBank/DDBJ whole genome shotgun (WGS) entry which is preliminary data.</text>
</comment>
<dbReference type="EMBL" id="JABSTV010001250">
    <property type="protein sequence ID" value="KAH7955396.1"/>
    <property type="molecule type" value="Genomic_DNA"/>
</dbReference>
<keyword evidence="3" id="KW-1185">Reference proteome</keyword>
<reference evidence="2" key="2">
    <citation type="submission" date="2021-09" db="EMBL/GenBank/DDBJ databases">
        <authorList>
            <person name="Jia N."/>
            <person name="Wang J."/>
            <person name="Shi W."/>
            <person name="Du L."/>
            <person name="Sun Y."/>
            <person name="Zhan W."/>
            <person name="Jiang J."/>
            <person name="Wang Q."/>
            <person name="Zhang B."/>
            <person name="Ji P."/>
            <person name="Sakyi L.B."/>
            <person name="Cui X."/>
            <person name="Yuan T."/>
            <person name="Jiang B."/>
            <person name="Yang W."/>
            <person name="Lam T.T.-Y."/>
            <person name="Chang Q."/>
            <person name="Ding S."/>
            <person name="Wang X."/>
            <person name="Zhu J."/>
            <person name="Ruan X."/>
            <person name="Zhao L."/>
            <person name="Wei J."/>
            <person name="Que T."/>
            <person name="Du C."/>
            <person name="Cheng J."/>
            <person name="Dai P."/>
            <person name="Han X."/>
            <person name="Huang E."/>
            <person name="Gao Y."/>
            <person name="Liu J."/>
            <person name="Shao H."/>
            <person name="Ye R."/>
            <person name="Li L."/>
            <person name="Wei W."/>
            <person name="Wang X."/>
            <person name="Wang C."/>
            <person name="Huo Q."/>
            <person name="Li W."/>
            <person name="Guo W."/>
            <person name="Chen H."/>
            <person name="Chen S."/>
            <person name="Zhou L."/>
            <person name="Zhou L."/>
            <person name="Ni X."/>
            <person name="Tian J."/>
            <person name="Zhou Y."/>
            <person name="Sheng Y."/>
            <person name="Liu T."/>
            <person name="Pan Y."/>
            <person name="Xia L."/>
            <person name="Li J."/>
            <person name="Zhao F."/>
            <person name="Cao W."/>
        </authorList>
    </citation>
    <scope>NUCLEOTIDE SEQUENCE</scope>
    <source>
        <strain evidence="2">Rsan-2018</strain>
        <tissue evidence="2">Larvae</tissue>
    </source>
</reference>